<organism evidence="1 2">
    <name type="scientific">Desulfosporosinus fructosivorans</name>
    <dbReference type="NCBI Taxonomy" id="2018669"/>
    <lineage>
        <taxon>Bacteria</taxon>
        <taxon>Bacillati</taxon>
        <taxon>Bacillota</taxon>
        <taxon>Clostridia</taxon>
        <taxon>Eubacteriales</taxon>
        <taxon>Desulfitobacteriaceae</taxon>
        <taxon>Desulfosporosinus</taxon>
    </lineage>
</organism>
<dbReference type="SUPFAM" id="SSF56507">
    <property type="entry name" value="Methionine synthase activation domain-like"/>
    <property type="match status" value="1"/>
</dbReference>
<dbReference type="InterPro" id="IPR037010">
    <property type="entry name" value="VitB12-dep_Met_synth_activ_sf"/>
</dbReference>
<gene>
    <name evidence="1" type="ORF">E4K67_11995</name>
</gene>
<protein>
    <submittedName>
        <fullName evidence="1">Vitamin B12 dependent methionine synthase activation subunit</fullName>
    </submittedName>
</protein>
<evidence type="ECO:0000313" key="2">
    <source>
        <dbReference type="Proteomes" id="UP000298460"/>
    </source>
</evidence>
<dbReference type="AlphaFoldDB" id="A0A4Z0R362"/>
<sequence length="232" mass="25844">MREPEIWEIPIPEITLDEVFKAEGADYSRRPPHPRTVKLHNQIIEEASSLVRPIAIWVEVDVTGTGVGELLLEDGFKFSSNLLPKVAGTAEKMLLISTTIGTAIEDRLTEYKEAGKMSEAYALDACATSYVAKTATIAMSRVEEEYHREGLKTTFPMGPGHSYWKGLEDMQVIFHFLRAKRIGIHLNDSNLIIPRKSVAMVMGVGHDLPESKGKTHCNFCNLQTTCPMSQVV</sequence>
<accession>A0A4Z0R362</accession>
<dbReference type="OrthoDB" id="1805505at2"/>
<comment type="caution">
    <text evidence="1">The sequence shown here is derived from an EMBL/GenBank/DDBJ whole genome shotgun (WGS) entry which is preliminary data.</text>
</comment>
<dbReference type="RefSeq" id="WP_135547021.1">
    <property type="nucleotide sequence ID" value="NZ_SPQQ01000004.1"/>
</dbReference>
<dbReference type="EMBL" id="SPQQ01000004">
    <property type="protein sequence ID" value="TGE37472.1"/>
    <property type="molecule type" value="Genomic_DNA"/>
</dbReference>
<name>A0A4Z0R362_9FIRM</name>
<dbReference type="Proteomes" id="UP000298460">
    <property type="component" value="Unassembled WGS sequence"/>
</dbReference>
<dbReference type="GO" id="GO:0008705">
    <property type="term" value="F:methionine synthase activity"/>
    <property type="evidence" value="ECO:0007669"/>
    <property type="project" value="InterPro"/>
</dbReference>
<dbReference type="Gene3D" id="3.40.109.40">
    <property type="match status" value="1"/>
</dbReference>
<reference evidence="1 2" key="1">
    <citation type="submission" date="2019-03" db="EMBL/GenBank/DDBJ databases">
        <title>Draft Genome Sequence of Desulfosporosinus fructosivorans Strain 63.6F, Isolated from Marine Sediment in the Baltic Sea.</title>
        <authorList>
            <person name="Hausmann B."/>
            <person name="Vandieken V."/>
            <person name="Pjevac P."/>
            <person name="Schreck K."/>
            <person name="Herbold C.W."/>
            <person name="Loy A."/>
        </authorList>
    </citation>
    <scope>NUCLEOTIDE SEQUENCE [LARGE SCALE GENOMIC DNA]</scope>
    <source>
        <strain evidence="1 2">63.6F</strain>
    </source>
</reference>
<keyword evidence="2" id="KW-1185">Reference proteome</keyword>
<evidence type="ECO:0000313" key="1">
    <source>
        <dbReference type="EMBL" id="TGE37472.1"/>
    </source>
</evidence>
<proteinExistence type="predicted"/>